<dbReference type="InterPro" id="IPR008949">
    <property type="entry name" value="Isoprenoid_synthase_dom_sf"/>
</dbReference>
<dbReference type="RefSeq" id="XP_009028368.1">
    <property type="nucleotide sequence ID" value="XM_009030120.1"/>
</dbReference>
<dbReference type="InterPro" id="IPR033749">
    <property type="entry name" value="Polyprenyl_synt_CS"/>
</dbReference>
<keyword evidence="2 7" id="KW-0808">Transferase</keyword>
<evidence type="ECO:0000256" key="2">
    <source>
        <dbReference type="ARBA" id="ARBA00022679"/>
    </source>
</evidence>
<dbReference type="InterPro" id="IPR000092">
    <property type="entry name" value="Polyprenyl_synt"/>
</dbReference>
<dbReference type="OrthoDB" id="10257492at2759"/>
<evidence type="ECO:0000313" key="8">
    <source>
        <dbReference type="EMBL" id="ESN93504.1"/>
    </source>
</evidence>
<accession>T1EG91</accession>
<evidence type="ECO:0000256" key="4">
    <source>
        <dbReference type="ARBA" id="ARBA00022842"/>
    </source>
</evidence>
<dbReference type="Gene3D" id="1.10.600.10">
    <property type="entry name" value="Farnesyl Diphosphate Synthase"/>
    <property type="match status" value="1"/>
</dbReference>
<keyword evidence="4" id="KW-0460">Magnesium</keyword>
<dbReference type="EMBL" id="AMQM01007383">
    <property type="status" value="NOT_ANNOTATED_CDS"/>
    <property type="molecule type" value="Genomic_DNA"/>
</dbReference>
<evidence type="ECO:0000313" key="9">
    <source>
        <dbReference type="EnsemblMetazoa" id="HelroP115552"/>
    </source>
</evidence>
<evidence type="ECO:0000256" key="1">
    <source>
        <dbReference type="ARBA" id="ARBA00001946"/>
    </source>
</evidence>
<reference evidence="8 10" key="2">
    <citation type="journal article" date="2013" name="Nature">
        <title>Insights into bilaterian evolution from three spiralian genomes.</title>
        <authorList>
            <person name="Simakov O."/>
            <person name="Marletaz F."/>
            <person name="Cho S.J."/>
            <person name="Edsinger-Gonzales E."/>
            <person name="Havlak P."/>
            <person name="Hellsten U."/>
            <person name="Kuo D.H."/>
            <person name="Larsson T."/>
            <person name="Lv J."/>
            <person name="Arendt D."/>
            <person name="Savage R."/>
            <person name="Osoegawa K."/>
            <person name="de Jong P."/>
            <person name="Grimwood J."/>
            <person name="Chapman J.A."/>
            <person name="Shapiro H."/>
            <person name="Aerts A."/>
            <person name="Otillar R.P."/>
            <person name="Terry A.Y."/>
            <person name="Boore J.L."/>
            <person name="Grigoriev I.V."/>
            <person name="Lindberg D.R."/>
            <person name="Seaver E.C."/>
            <person name="Weisblat D.A."/>
            <person name="Putnam N.H."/>
            <person name="Rokhsar D.S."/>
        </authorList>
    </citation>
    <scope>NUCLEOTIDE SEQUENCE</scope>
</reference>
<dbReference type="GO" id="GO:0005737">
    <property type="term" value="C:cytoplasm"/>
    <property type="evidence" value="ECO:0000318"/>
    <property type="project" value="GO_Central"/>
</dbReference>
<dbReference type="PROSITE" id="PS00723">
    <property type="entry name" value="POLYPRENYL_SYNTHASE_1"/>
    <property type="match status" value="1"/>
</dbReference>
<keyword evidence="10" id="KW-1185">Reference proteome</keyword>
<dbReference type="OMA" id="CSWVVNQ"/>
<evidence type="ECO:0000256" key="3">
    <source>
        <dbReference type="ARBA" id="ARBA00022723"/>
    </source>
</evidence>
<dbReference type="FunFam" id="1.10.600.10:FF:000021">
    <property type="entry name" value="Farnesyl pyrophosphate synthase"/>
    <property type="match status" value="1"/>
</dbReference>
<comment type="cofactor">
    <cofactor evidence="1">
        <name>Mg(2+)</name>
        <dbReference type="ChEBI" id="CHEBI:18420"/>
    </cofactor>
</comment>
<gene>
    <name evidence="9" type="primary">20195593</name>
    <name evidence="8" type="ORF">HELRODRAFT_115552</name>
</gene>
<reference evidence="9" key="3">
    <citation type="submission" date="2015-06" db="UniProtKB">
        <authorList>
            <consortium name="EnsemblMetazoa"/>
        </authorList>
    </citation>
    <scope>IDENTIFICATION</scope>
</reference>
<dbReference type="EnsemblMetazoa" id="HelroT115552">
    <property type="protein sequence ID" value="HelroP115552"/>
    <property type="gene ID" value="HelroG115552"/>
</dbReference>
<dbReference type="SUPFAM" id="SSF48576">
    <property type="entry name" value="Terpenoid synthases"/>
    <property type="match status" value="1"/>
</dbReference>
<dbReference type="GeneID" id="20195593"/>
<evidence type="ECO:0000256" key="5">
    <source>
        <dbReference type="ARBA" id="ARBA00033740"/>
    </source>
</evidence>
<dbReference type="PANTHER" id="PTHR11525">
    <property type="entry name" value="FARNESYL-PYROPHOSPHATE SYNTHETASE"/>
    <property type="match status" value="1"/>
</dbReference>
<dbReference type="eggNOG" id="KOG0711">
    <property type="taxonomic scope" value="Eukaryota"/>
</dbReference>
<dbReference type="GO" id="GO:0046872">
    <property type="term" value="F:metal ion binding"/>
    <property type="evidence" value="ECO:0007669"/>
    <property type="project" value="UniProtKB-KW"/>
</dbReference>
<dbReference type="HOGENOM" id="CLU_028376_1_0_1"/>
<dbReference type="EMBL" id="KB097605">
    <property type="protein sequence ID" value="ESN93504.1"/>
    <property type="molecule type" value="Genomic_DNA"/>
</dbReference>
<dbReference type="FunCoup" id="T1EG91">
    <property type="interactions" value="1259"/>
</dbReference>
<protein>
    <recommendedName>
        <fullName evidence="6">Farnesyl pyrophosphate synthase</fullName>
    </recommendedName>
</protein>
<dbReference type="PANTHER" id="PTHR11525:SF0">
    <property type="entry name" value="FARNESYL PYROPHOSPHATE SYNTHASE"/>
    <property type="match status" value="1"/>
</dbReference>
<dbReference type="InParanoid" id="T1EG91"/>
<keyword evidence="3" id="KW-0479">Metal-binding</keyword>
<dbReference type="Pfam" id="PF00348">
    <property type="entry name" value="polyprenyl_synt"/>
    <property type="match status" value="1"/>
</dbReference>
<evidence type="ECO:0000256" key="7">
    <source>
        <dbReference type="RuleBase" id="RU004466"/>
    </source>
</evidence>
<dbReference type="InterPro" id="IPR039702">
    <property type="entry name" value="FPS1-like"/>
</dbReference>
<dbReference type="GO" id="GO:0004337">
    <property type="term" value="F:(2E,6E)-farnesyl diphosphate synthase activity"/>
    <property type="evidence" value="ECO:0000318"/>
    <property type="project" value="GO_Central"/>
</dbReference>
<dbReference type="KEGG" id="hro:HELRODRAFT_115552"/>
<dbReference type="SFLD" id="SFLDS00005">
    <property type="entry name" value="Isoprenoid_Synthase_Type_I"/>
    <property type="match status" value="1"/>
</dbReference>
<name>T1EG91_HELRO</name>
<proteinExistence type="inferred from homology"/>
<dbReference type="STRING" id="6412.T1EG91"/>
<dbReference type="GO" id="GO:0045337">
    <property type="term" value="P:farnesyl diphosphate biosynthetic process"/>
    <property type="evidence" value="ECO:0000318"/>
    <property type="project" value="GO_Central"/>
</dbReference>
<evidence type="ECO:0000256" key="6">
    <source>
        <dbReference type="ARBA" id="ARBA00034546"/>
    </source>
</evidence>
<evidence type="ECO:0000313" key="10">
    <source>
        <dbReference type="Proteomes" id="UP000015101"/>
    </source>
</evidence>
<reference evidence="10" key="1">
    <citation type="submission" date="2012-12" db="EMBL/GenBank/DDBJ databases">
        <authorList>
            <person name="Hellsten U."/>
            <person name="Grimwood J."/>
            <person name="Chapman J.A."/>
            <person name="Shapiro H."/>
            <person name="Aerts A."/>
            <person name="Otillar R.P."/>
            <person name="Terry A.Y."/>
            <person name="Boore J.L."/>
            <person name="Simakov O."/>
            <person name="Marletaz F."/>
            <person name="Cho S.-J."/>
            <person name="Edsinger-Gonzales E."/>
            <person name="Havlak P."/>
            <person name="Kuo D.-H."/>
            <person name="Larsson T."/>
            <person name="Lv J."/>
            <person name="Arendt D."/>
            <person name="Savage R."/>
            <person name="Osoegawa K."/>
            <person name="de Jong P."/>
            <person name="Lindberg D.R."/>
            <person name="Seaver E.C."/>
            <person name="Weisblat D.A."/>
            <person name="Putnam N.H."/>
            <person name="Grigoriev I.V."/>
            <person name="Rokhsar D.S."/>
        </authorList>
    </citation>
    <scope>NUCLEOTIDE SEQUENCE</scope>
</reference>
<dbReference type="GO" id="GO:0004161">
    <property type="term" value="F:dimethylallyltranstransferase activity"/>
    <property type="evidence" value="ECO:0000318"/>
    <property type="project" value="GO_Central"/>
</dbReference>
<dbReference type="SFLD" id="SFLDG01017">
    <property type="entry name" value="Polyprenyl_Transferase_Like"/>
    <property type="match status" value="1"/>
</dbReference>
<dbReference type="AlphaFoldDB" id="T1EG91"/>
<sequence>MESSRNLKMKFDDLFDVLVKDLTENQPADTSPALKWFQQVLLYNVPHGKKNRGLTVVQSYEFLIGEKKEMSDEDFKITAVVGWCIELLQAFFLVSDDVMDHSITRRGRPCWYTVPGVGLIAMNDALYIESSVYKLLKKYIRNKPYYIDIVDLFHETIHQTIVGQCLDLLTSKEVNLDGFTLDRYNAIVKYKTAYYSFHLPVACAIYMVGINDERSHQLAKDILLKMGEYFQVQDDYLDCFGDPELTGKLGTDIEDNKCSWLIVQAWSKADNRQKEILKVNYGKPEECNLKMVKMVYEELNLRTVYEDYEAKSFQEISKLIEGIDSCLPKTMFNEFAKKIYKRNK</sequence>
<organism evidence="9 10">
    <name type="scientific">Helobdella robusta</name>
    <name type="common">Californian leech</name>
    <dbReference type="NCBI Taxonomy" id="6412"/>
    <lineage>
        <taxon>Eukaryota</taxon>
        <taxon>Metazoa</taxon>
        <taxon>Spiralia</taxon>
        <taxon>Lophotrochozoa</taxon>
        <taxon>Annelida</taxon>
        <taxon>Clitellata</taxon>
        <taxon>Hirudinea</taxon>
        <taxon>Rhynchobdellida</taxon>
        <taxon>Glossiphoniidae</taxon>
        <taxon>Helobdella</taxon>
    </lineage>
</organism>
<comment type="similarity">
    <text evidence="7">Belongs to the FPP/GGPP synthase family.</text>
</comment>
<dbReference type="Proteomes" id="UP000015101">
    <property type="component" value="Unassembled WGS sequence"/>
</dbReference>
<dbReference type="PROSITE" id="PS00444">
    <property type="entry name" value="POLYPRENYL_SYNTHASE_2"/>
    <property type="match status" value="1"/>
</dbReference>
<dbReference type="CDD" id="cd00685">
    <property type="entry name" value="Trans_IPPS_HT"/>
    <property type="match status" value="1"/>
</dbReference>
<dbReference type="GO" id="GO:0042811">
    <property type="term" value="P:pheromone biosynthetic process"/>
    <property type="evidence" value="ECO:0007669"/>
    <property type="project" value="UniProtKB-ARBA"/>
</dbReference>
<comment type="pathway">
    <text evidence="5">Pheromone biosynthesis.</text>
</comment>
<dbReference type="CTD" id="20195593"/>